<evidence type="ECO:0000313" key="6">
    <source>
        <dbReference type="EMBL" id="MBS0125843.1"/>
    </source>
</evidence>
<dbReference type="RefSeq" id="WP_212537810.1">
    <property type="nucleotide sequence ID" value="NZ_JAGTUU010000007.1"/>
</dbReference>
<evidence type="ECO:0000256" key="2">
    <source>
        <dbReference type="ARBA" id="ARBA00022723"/>
    </source>
</evidence>
<reference evidence="6" key="1">
    <citation type="submission" date="2021-04" db="EMBL/GenBank/DDBJ databases">
        <authorList>
            <person name="Yoon J."/>
        </authorList>
    </citation>
    <scope>NUCLEOTIDE SEQUENCE</scope>
    <source>
        <strain evidence="6">KMU-90</strain>
    </source>
</reference>
<dbReference type="InterPro" id="IPR006035">
    <property type="entry name" value="Ureohydrolase"/>
</dbReference>
<dbReference type="EC" id="3.5.3.11" evidence="6"/>
<sequence>MPSDPFFHPVSGFDLPRFAGVPTFMRLPHVSPDHPRFNDVQIGLIGVPWDSGTTNRPGPRHGPRQLRDASTMIRAQHQPTGMRPFETAACADLGDVGPNPADIADSMTRITSFYDRVHQAGIRPLTAGGDHLTSLPVLRALARGGPLGMVHFDSHTDLFHSYFGGTMYTHGTPFRRAVEEGLLDPKRVIQIGIRGTMYDAEDRDFAKAEGIRIVEIEEFFARGVEDVMQEAREIAGTGPTYVSYDIDFVDPTFAPGTGTPEVGGPNSYQALQVCRALAGLNIVGADLVEVSPPFDSSGGTAFLGASIMFELLCAMLAGA</sequence>
<keyword evidence="2 4" id="KW-0479">Metal-binding</keyword>
<keyword evidence="7" id="KW-1185">Reference proteome</keyword>
<dbReference type="InterPro" id="IPR020855">
    <property type="entry name" value="Ureohydrolase_Mn_BS"/>
</dbReference>
<comment type="caution">
    <text evidence="6">The sequence shown here is derived from an EMBL/GenBank/DDBJ whole genome shotgun (WGS) entry which is preliminary data.</text>
</comment>
<dbReference type="CDD" id="cd11592">
    <property type="entry name" value="Agmatinase_PAH"/>
    <property type="match status" value="1"/>
</dbReference>
<comment type="similarity">
    <text evidence="1">Belongs to the arginase family. Agmatinase subfamily.</text>
</comment>
<proteinExistence type="inferred from homology"/>
<feature type="binding site" evidence="4">
    <location>
        <position position="155"/>
    </location>
    <ligand>
        <name>Mn(2+)</name>
        <dbReference type="ChEBI" id="CHEBI:29035"/>
        <label>1</label>
    </ligand>
</feature>
<evidence type="ECO:0000256" key="5">
    <source>
        <dbReference type="RuleBase" id="RU003684"/>
    </source>
</evidence>
<comment type="cofactor">
    <cofactor evidence="4">
        <name>Mn(2+)</name>
        <dbReference type="ChEBI" id="CHEBI:29035"/>
    </cofactor>
    <text evidence="4">Binds 2 manganese ions per subunit.</text>
</comment>
<evidence type="ECO:0000313" key="7">
    <source>
        <dbReference type="Proteomes" id="UP000681356"/>
    </source>
</evidence>
<dbReference type="Gene3D" id="3.40.800.10">
    <property type="entry name" value="Ureohydrolase domain"/>
    <property type="match status" value="1"/>
</dbReference>
<dbReference type="EMBL" id="JAGTUU010000007">
    <property type="protein sequence ID" value="MBS0125843.1"/>
    <property type="molecule type" value="Genomic_DNA"/>
</dbReference>
<feature type="binding site" evidence="4">
    <location>
        <position position="157"/>
    </location>
    <ligand>
        <name>Mn(2+)</name>
        <dbReference type="ChEBI" id="CHEBI:29035"/>
        <label>1</label>
    </ligand>
</feature>
<dbReference type="PANTHER" id="PTHR11358:SF26">
    <property type="entry name" value="GUANIDINO ACID HYDROLASE, MITOCHONDRIAL"/>
    <property type="match status" value="1"/>
</dbReference>
<feature type="binding site" evidence="4">
    <location>
        <position position="153"/>
    </location>
    <ligand>
        <name>Mn(2+)</name>
        <dbReference type="ChEBI" id="CHEBI:29035"/>
        <label>1</label>
    </ligand>
</feature>
<dbReference type="InterPro" id="IPR023696">
    <property type="entry name" value="Ureohydrolase_dom_sf"/>
</dbReference>
<gene>
    <name evidence="6" type="primary">speB</name>
    <name evidence="6" type="ORF">KB874_17300</name>
</gene>
<dbReference type="GO" id="GO:0046872">
    <property type="term" value="F:metal ion binding"/>
    <property type="evidence" value="ECO:0007669"/>
    <property type="project" value="UniProtKB-KW"/>
</dbReference>
<feature type="binding site" evidence="4">
    <location>
        <position position="131"/>
    </location>
    <ligand>
        <name>Mn(2+)</name>
        <dbReference type="ChEBI" id="CHEBI:29035"/>
        <label>1</label>
    </ligand>
</feature>
<dbReference type="PANTHER" id="PTHR11358">
    <property type="entry name" value="ARGINASE/AGMATINASE"/>
    <property type="match status" value="1"/>
</dbReference>
<evidence type="ECO:0000256" key="4">
    <source>
        <dbReference type="PIRSR" id="PIRSR036979-1"/>
    </source>
</evidence>
<dbReference type="PIRSF" id="PIRSF036979">
    <property type="entry name" value="Arginase"/>
    <property type="match status" value="1"/>
</dbReference>
<dbReference type="AlphaFoldDB" id="A0A8J7WIB4"/>
<dbReference type="SUPFAM" id="SSF52768">
    <property type="entry name" value="Arginase/deacetylase"/>
    <property type="match status" value="1"/>
</dbReference>
<dbReference type="GO" id="GO:0008783">
    <property type="term" value="F:agmatinase activity"/>
    <property type="evidence" value="ECO:0007669"/>
    <property type="project" value="UniProtKB-EC"/>
</dbReference>
<feature type="binding site" evidence="4">
    <location>
        <position position="247"/>
    </location>
    <ligand>
        <name>Mn(2+)</name>
        <dbReference type="ChEBI" id="CHEBI:29035"/>
        <label>1</label>
    </ligand>
</feature>
<dbReference type="InterPro" id="IPR005925">
    <property type="entry name" value="Agmatinase-rel"/>
</dbReference>
<dbReference type="NCBIfam" id="TIGR01230">
    <property type="entry name" value="agmatinase"/>
    <property type="match status" value="1"/>
</dbReference>
<dbReference type="PROSITE" id="PS01053">
    <property type="entry name" value="ARGINASE_1"/>
    <property type="match status" value="1"/>
</dbReference>
<evidence type="ECO:0000256" key="3">
    <source>
        <dbReference type="ARBA" id="ARBA00022801"/>
    </source>
</evidence>
<dbReference type="Pfam" id="PF00491">
    <property type="entry name" value="Arginase"/>
    <property type="match status" value="1"/>
</dbReference>
<dbReference type="PROSITE" id="PS51409">
    <property type="entry name" value="ARGINASE_2"/>
    <property type="match status" value="1"/>
</dbReference>
<dbReference type="GO" id="GO:0033389">
    <property type="term" value="P:putrescine biosynthetic process from arginine, via agmatine"/>
    <property type="evidence" value="ECO:0007669"/>
    <property type="project" value="TreeGrafter"/>
</dbReference>
<evidence type="ECO:0000256" key="1">
    <source>
        <dbReference type="ARBA" id="ARBA00009227"/>
    </source>
</evidence>
<keyword evidence="4" id="KW-0464">Manganese</keyword>
<protein>
    <submittedName>
        <fullName evidence="6">Agmatinase</fullName>
        <ecNumber evidence="6">3.5.3.11</ecNumber>
    </submittedName>
</protein>
<dbReference type="Proteomes" id="UP000681356">
    <property type="component" value="Unassembled WGS sequence"/>
</dbReference>
<feature type="binding site" evidence="4">
    <location>
        <position position="245"/>
    </location>
    <ligand>
        <name>Mn(2+)</name>
        <dbReference type="ChEBI" id="CHEBI:29035"/>
        <label>1</label>
    </ligand>
</feature>
<accession>A0A8J7WIB4</accession>
<organism evidence="6 7">
    <name type="scientific">Thetidibacter halocola</name>
    <dbReference type="NCBI Taxonomy" id="2827239"/>
    <lineage>
        <taxon>Bacteria</taxon>
        <taxon>Pseudomonadati</taxon>
        <taxon>Pseudomonadota</taxon>
        <taxon>Alphaproteobacteria</taxon>
        <taxon>Rhodobacterales</taxon>
        <taxon>Roseobacteraceae</taxon>
        <taxon>Thetidibacter</taxon>
    </lineage>
</organism>
<dbReference type="PRINTS" id="PR00116">
    <property type="entry name" value="ARGINASE"/>
</dbReference>
<keyword evidence="3 5" id="KW-0378">Hydrolase</keyword>
<name>A0A8J7WIB4_9RHOB</name>